<feature type="repeat" description="TPR" evidence="3">
    <location>
        <begin position="366"/>
        <end position="399"/>
    </location>
</feature>
<keyword evidence="6" id="KW-1185">Reference proteome</keyword>
<reference evidence="6" key="1">
    <citation type="submission" date="2016-10" db="EMBL/GenBank/DDBJ databases">
        <authorList>
            <person name="Varghese N."/>
            <person name="Submissions S."/>
        </authorList>
    </citation>
    <scope>NUCLEOTIDE SEQUENCE [LARGE SCALE GENOMIC DNA]</scope>
    <source>
        <strain evidence="6">DSM 16199</strain>
    </source>
</reference>
<feature type="repeat" description="TPR" evidence="3">
    <location>
        <begin position="473"/>
        <end position="506"/>
    </location>
</feature>
<proteinExistence type="predicted"/>
<dbReference type="PANTHER" id="PTHR45586:SF1">
    <property type="entry name" value="LIPOPOLYSACCHARIDE ASSEMBLY PROTEIN B"/>
    <property type="match status" value="1"/>
</dbReference>
<dbReference type="InterPro" id="IPR011717">
    <property type="entry name" value="TPR-4"/>
</dbReference>
<dbReference type="AlphaFoldDB" id="A0A1I4DY60"/>
<dbReference type="GO" id="GO:0042802">
    <property type="term" value="F:identical protein binding"/>
    <property type="evidence" value="ECO:0007669"/>
    <property type="project" value="InterPro"/>
</dbReference>
<dbReference type="EMBL" id="FOTF01000005">
    <property type="protein sequence ID" value="SFK98558.1"/>
    <property type="molecule type" value="Genomic_DNA"/>
</dbReference>
<keyword evidence="4" id="KW-0732">Signal</keyword>
<dbReference type="PROSITE" id="PS50005">
    <property type="entry name" value="TPR"/>
    <property type="match status" value="3"/>
</dbReference>
<dbReference type="SMART" id="SM00028">
    <property type="entry name" value="TPR"/>
    <property type="match status" value="5"/>
</dbReference>
<evidence type="ECO:0000313" key="5">
    <source>
        <dbReference type="EMBL" id="SFK98558.1"/>
    </source>
</evidence>
<accession>A0A1I4DY60</accession>
<feature type="chain" id="PRO_5011583997" evidence="4">
    <location>
        <begin position="25"/>
        <end position="575"/>
    </location>
</feature>
<dbReference type="RefSeq" id="WP_245754150.1">
    <property type="nucleotide sequence ID" value="NZ_FOTF01000005.1"/>
</dbReference>
<name>A0A1I4DY60_9RHOB</name>
<gene>
    <name evidence="5" type="ORF">SAMN04488004_105184</name>
</gene>
<dbReference type="Gene3D" id="1.25.40.10">
    <property type="entry name" value="Tetratricopeptide repeat domain"/>
    <property type="match status" value="3"/>
</dbReference>
<evidence type="ECO:0000313" key="6">
    <source>
        <dbReference type="Proteomes" id="UP000199550"/>
    </source>
</evidence>
<evidence type="ECO:0000256" key="1">
    <source>
        <dbReference type="ARBA" id="ARBA00022737"/>
    </source>
</evidence>
<dbReference type="InterPro" id="IPR051012">
    <property type="entry name" value="CellSynth/LPSAsmb/PSIAsmb"/>
</dbReference>
<dbReference type="InterPro" id="IPR011990">
    <property type="entry name" value="TPR-like_helical_dom_sf"/>
</dbReference>
<dbReference type="SUPFAM" id="SSF48452">
    <property type="entry name" value="TPR-like"/>
    <property type="match status" value="2"/>
</dbReference>
<sequence length="575" mass="61317">MKRLISTGTLLAGLLCAGMGIAQSAQEPTVQDRQSGAYLAARNAAAAGDFAAAADYFGQALVGDPQNPYLLENTAIAFVALGDFASAVPVAEQMRLAGIDSQVSNMILICDAIVQGDWDTVITDFADGRTVSPLFDGLVKGWAMQGQGDMTRALEGFDAVIATEGMAGYGLFHKALALASVGDFEGAEAILSGSGQGSANFGPRAAIAHAQVLSQLGRNDDASALLTTAFGDTLDPAIVALQAKLGSTEPVPFDLVTSPRQGVAEVAFMIAALLSTEAREDYTLQYARVAQYLAPGNADAAMLTAGLLQNMGRYDLAAAAFATVPQDDPSFVNAEIGRIDTLRQSDQTDVAAEVAQSLARARPDLAFVQARLGDVLRDNGDNDGAIKAYGAALDLYPESDTNRWVVYYTRAIVAHDIGDWDQAESDFRAALAINPDQPQVLNYLGYSLVERGEKLDEALDMIERAVADQPDSGAIVDSLGWVYFQLGRYDDAIDPLERAAVLEATDPIVNDHLGDAYWAVGREREARFQWLRAQSFEPEEDLAARIRAKLERGLDAVRQDEGLDATRPALTDARP</sequence>
<evidence type="ECO:0000256" key="3">
    <source>
        <dbReference type="PROSITE-ProRule" id="PRU00339"/>
    </source>
</evidence>
<keyword evidence="1" id="KW-0677">Repeat</keyword>
<feature type="signal peptide" evidence="4">
    <location>
        <begin position="1"/>
        <end position="24"/>
    </location>
</feature>
<dbReference type="Pfam" id="PF07721">
    <property type="entry name" value="TPR_4"/>
    <property type="match status" value="1"/>
</dbReference>
<dbReference type="Proteomes" id="UP000199550">
    <property type="component" value="Unassembled WGS sequence"/>
</dbReference>
<dbReference type="PANTHER" id="PTHR45586">
    <property type="entry name" value="TPR REPEAT-CONTAINING PROTEIN PA4667"/>
    <property type="match status" value="1"/>
</dbReference>
<dbReference type="STRING" id="195913.SAMN04488004_105184"/>
<dbReference type="InterPro" id="IPR019734">
    <property type="entry name" value="TPR_rpt"/>
</dbReference>
<organism evidence="5 6">
    <name type="scientific">Loktanella salsilacus</name>
    <dbReference type="NCBI Taxonomy" id="195913"/>
    <lineage>
        <taxon>Bacteria</taxon>
        <taxon>Pseudomonadati</taxon>
        <taxon>Pseudomonadota</taxon>
        <taxon>Alphaproteobacteria</taxon>
        <taxon>Rhodobacterales</taxon>
        <taxon>Roseobacteraceae</taxon>
        <taxon>Loktanella</taxon>
    </lineage>
</organism>
<keyword evidence="2 3" id="KW-0802">TPR repeat</keyword>
<dbReference type="Pfam" id="PF13432">
    <property type="entry name" value="TPR_16"/>
    <property type="match status" value="3"/>
</dbReference>
<protein>
    <submittedName>
        <fullName evidence="5">Tetratricopeptide repeat-containing protein</fullName>
    </submittedName>
</protein>
<evidence type="ECO:0000256" key="4">
    <source>
        <dbReference type="SAM" id="SignalP"/>
    </source>
</evidence>
<evidence type="ECO:0000256" key="2">
    <source>
        <dbReference type="ARBA" id="ARBA00022803"/>
    </source>
</evidence>
<feature type="repeat" description="TPR" evidence="3">
    <location>
        <begin position="404"/>
        <end position="437"/>
    </location>
</feature>